<gene>
    <name evidence="2" type="ORF">GCM10022236_32070</name>
</gene>
<accession>A0ABP7A949</accession>
<name>A0ABP7A949_9ACTN</name>
<feature type="region of interest" description="Disordered" evidence="1">
    <location>
        <begin position="42"/>
        <end position="63"/>
    </location>
</feature>
<keyword evidence="3" id="KW-1185">Reference proteome</keyword>
<evidence type="ECO:0000313" key="3">
    <source>
        <dbReference type="Proteomes" id="UP001501490"/>
    </source>
</evidence>
<dbReference type="Proteomes" id="UP001501490">
    <property type="component" value="Unassembled WGS sequence"/>
</dbReference>
<sequence>MSGSGAPGFHFRLNERAVGDCGSARYAGLRVREEVEALEARSGREPDITGERRVAERRAFTSD</sequence>
<comment type="caution">
    <text evidence="2">The sequence shown here is derived from an EMBL/GenBank/DDBJ whole genome shotgun (WGS) entry which is preliminary data.</text>
</comment>
<protein>
    <submittedName>
        <fullName evidence="2">Uncharacterized protein</fullName>
    </submittedName>
</protein>
<evidence type="ECO:0000313" key="2">
    <source>
        <dbReference type="EMBL" id="GAA3627346.1"/>
    </source>
</evidence>
<evidence type="ECO:0000256" key="1">
    <source>
        <dbReference type="SAM" id="MobiDB-lite"/>
    </source>
</evidence>
<reference evidence="3" key="1">
    <citation type="journal article" date="2019" name="Int. J. Syst. Evol. Microbiol.">
        <title>The Global Catalogue of Microorganisms (GCM) 10K type strain sequencing project: providing services to taxonomists for standard genome sequencing and annotation.</title>
        <authorList>
            <consortium name="The Broad Institute Genomics Platform"/>
            <consortium name="The Broad Institute Genome Sequencing Center for Infectious Disease"/>
            <person name="Wu L."/>
            <person name="Ma J."/>
        </authorList>
    </citation>
    <scope>NUCLEOTIDE SEQUENCE [LARGE SCALE GENOMIC DNA]</scope>
    <source>
        <strain evidence="3">JCM 16929</strain>
    </source>
</reference>
<organism evidence="2 3">
    <name type="scientific">Microlunatus ginsengisoli</name>
    <dbReference type="NCBI Taxonomy" id="363863"/>
    <lineage>
        <taxon>Bacteria</taxon>
        <taxon>Bacillati</taxon>
        <taxon>Actinomycetota</taxon>
        <taxon>Actinomycetes</taxon>
        <taxon>Propionibacteriales</taxon>
        <taxon>Propionibacteriaceae</taxon>
        <taxon>Microlunatus</taxon>
    </lineage>
</organism>
<dbReference type="EMBL" id="BAABAB010000022">
    <property type="protein sequence ID" value="GAA3627346.1"/>
    <property type="molecule type" value="Genomic_DNA"/>
</dbReference>
<proteinExistence type="predicted"/>